<comment type="caution">
    <text evidence="1">The sequence shown here is derived from an EMBL/GenBank/DDBJ whole genome shotgun (WGS) entry which is preliminary data.</text>
</comment>
<dbReference type="EMBL" id="SGKU01000012">
    <property type="protein sequence ID" value="NFA42120.1"/>
    <property type="molecule type" value="Genomic_DNA"/>
</dbReference>
<reference evidence="1 2" key="1">
    <citation type="submission" date="2019-02" db="EMBL/GenBank/DDBJ databases">
        <title>Genome sequencing of Clostridium botulinum clinical isolates.</title>
        <authorList>
            <person name="Brunt J."/>
            <person name="Van Vliet A.H.M."/>
            <person name="Stringer S.C."/>
            <person name="Grant K.A."/>
            <person name="Carter A.C."/>
            <person name="Peck M.W."/>
        </authorList>
    </citation>
    <scope>NUCLEOTIDE SEQUENCE [LARGE SCALE GENOMIC DNA]</scope>
    <source>
        <strain evidence="1 2">H113700579</strain>
    </source>
</reference>
<sequence>MKQKQYIIKNYGVKKEVKEIMLTNSFGMELYLQFKKIKSKNNKTNIDNIIKIMLPSGEEQALEILQNGYIDENGKKFLPLATTTGFMKKEELSEGIIARKDGCCEYLFISEEDKEFVNLFDNVVSCGKIQEKLNKDIMQINKDIISRISLAFSTTNKISYYWKDKVVILPETTYKYAREYVTLDKEALRNGQIELNEPKAIEVEHTAFDGFGLASPEFCDMLSEKYGYKIDYFGLRMYPTATKGLCVRFPFVKYFEDNFKEKNDVFWKDKNGDFYTLDRWGNKVNISKCSLILNETQCKWAKWYKSMDEIYEAIDREEYKQYKDLFYSVYIARVNKKELEEYTRMNYQLLNVTNLTYSEMKELTAYDEEMYQSMIANKSKDRNIDRIKIFMGDMSKGDDEGLRASTKVQYLMQQNDRFYKTKFVKETVARNLEKYINELCGGKFYVKGNYKTLACCPITYCQWIMTRKPANQIEEGIQRTQFYVSNEYGKRVLARNPLASFHEPQKINLVEHSSLKKYLGQDYSSEIIFFNMQDDTAKMCSGADFDLDEGFCIENETIYNSIIPTTPFLNTDDGVTGAEMLFTWDNMYKSILLSSGNTIGKIASLTAKINTYNQDLGFTRVEDGKVFTGRELYNKMMDKKREFYEEKFKDDFESITNNKETIKKYSEELNKPDVSKERKAVCYTMLRASNSKISEIYENMKDIKWNDFLEILSKFIEDGKLIDVRELPEEEIKEYLNKRFNENAKYIYYALYLNQKAIDAVKTLNPVSKEEIELLKECFIEYKKDKDGNILMIEQKDKDGNIKTDKNGQPKMIKAILVNNVKNYPYFMKFTKDYVSDYKVEDINRSVLTINAKRIEEYLLERINYIQAKLDDNNSMILETLNVSKEKADSMVKAKIRNVYNQYKFDAKVSKNTKDKEKINIRWNNLDKYAIEELKEFESDEFIEDKALVLKELNVSSKFAIRYFYDVIKHYLDLENNDVSSYKETKEKTDIEFMHRYFIKNKDKCKDNNLHENFIHDVKIKSGTEFKIRVGSYKGITITDKMYVKNKHLYRKVDNIELGFIFNDCYEKYGLVDGQVLKVIESNIARNGKSVSLIVA</sequence>
<accession>A0A6M0SLH5</accession>
<evidence type="ECO:0008006" key="3">
    <source>
        <dbReference type="Google" id="ProtNLM"/>
    </source>
</evidence>
<dbReference type="AlphaFoldDB" id="A0A6M0SLH5"/>
<organism evidence="1 2">
    <name type="scientific">Clostridium botulinum</name>
    <dbReference type="NCBI Taxonomy" id="1491"/>
    <lineage>
        <taxon>Bacteria</taxon>
        <taxon>Bacillati</taxon>
        <taxon>Bacillota</taxon>
        <taxon>Clostridia</taxon>
        <taxon>Eubacteriales</taxon>
        <taxon>Clostridiaceae</taxon>
        <taxon>Clostridium</taxon>
    </lineage>
</organism>
<proteinExistence type="predicted"/>
<protein>
    <recommendedName>
        <fullName evidence="3">RNA dependent RNA polymerase</fullName>
    </recommendedName>
</protein>
<gene>
    <name evidence="1" type="ORF">EXM65_05900</name>
</gene>
<dbReference type="Proteomes" id="UP000472355">
    <property type="component" value="Unassembled WGS sequence"/>
</dbReference>
<name>A0A6M0SLH5_CLOBO</name>
<evidence type="ECO:0000313" key="2">
    <source>
        <dbReference type="Proteomes" id="UP000472355"/>
    </source>
</evidence>
<evidence type="ECO:0000313" key="1">
    <source>
        <dbReference type="EMBL" id="NFA42120.1"/>
    </source>
</evidence>